<organism evidence="5 6">
    <name type="scientific">Candidatus Gallitreponema excrementavium</name>
    <dbReference type="NCBI Taxonomy" id="2840840"/>
    <lineage>
        <taxon>Bacteria</taxon>
        <taxon>Pseudomonadati</taxon>
        <taxon>Spirochaetota</taxon>
        <taxon>Spirochaetia</taxon>
        <taxon>Spirochaetales</taxon>
        <taxon>Candidatus Gallitreponema</taxon>
    </lineage>
</organism>
<reference evidence="5" key="1">
    <citation type="submission" date="2020-10" db="EMBL/GenBank/DDBJ databases">
        <authorList>
            <person name="Gilroy R."/>
        </authorList>
    </citation>
    <scope>NUCLEOTIDE SEQUENCE</scope>
    <source>
        <strain evidence="5">10532</strain>
    </source>
</reference>
<dbReference type="Proteomes" id="UP000823638">
    <property type="component" value="Unassembled WGS sequence"/>
</dbReference>
<accession>A0A9D9N2B4</accession>
<evidence type="ECO:0000256" key="1">
    <source>
        <dbReference type="PROSITE-ProRule" id="PRU00285"/>
    </source>
</evidence>
<reference evidence="5" key="2">
    <citation type="journal article" date="2021" name="PeerJ">
        <title>Extensive microbial diversity within the chicken gut microbiome revealed by metagenomics and culture.</title>
        <authorList>
            <person name="Gilroy R."/>
            <person name="Ravi A."/>
            <person name="Getino M."/>
            <person name="Pursley I."/>
            <person name="Horton D.L."/>
            <person name="Alikhan N.F."/>
            <person name="Baker D."/>
            <person name="Gharbi K."/>
            <person name="Hall N."/>
            <person name="Watson M."/>
            <person name="Adriaenssens E.M."/>
            <person name="Foster-Nyarko E."/>
            <person name="Jarju S."/>
            <person name="Secka A."/>
            <person name="Antonio M."/>
            <person name="Oren A."/>
            <person name="Chaudhuri R.R."/>
            <person name="La Ragione R."/>
            <person name="Hildebrand F."/>
            <person name="Pallen M.J."/>
        </authorList>
    </citation>
    <scope>NUCLEOTIDE SEQUENCE</scope>
    <source>
        <strain evidence="5">10532</strain>
    </source>
</reference>
<dbReference type="InterPro" id="IPR031107">
    <property type="entry name" value="Small_HSP"/>
</dbReference>
<dbReference type="EMBL" id="JADIMM010000078">
    <property type="protein sequence ID" value="MBO8457772.1"/>
    <property type="molecule type" value="Genomic_DNA"/>
</dbReference>
<dbReference type="PANTHER" id="PTHR11527">
    <property type="entry name" value="HEAT-SHOCK PROTEIN 20 FAMILY MEMBER"/>
    <property type="match status" value="1"/>
</dbReference>
<sequence>MNAYSIFNPAFANEIFDALDRNLSSFAAPSIASNKGTMPRCDIAETKDNYRLEMELPGLTEKDVTVNLKDRVLSVSTLKNEEKTEKEDKDDKDEQWLLKERKTISFTRRFSIPVDVDQSKIEASFKNGVLVITMAKQPEVQPKSIDIKIEG</sequence>
<dbReference type="PROSITE" id="PS01031">
    <property type="entry name" value="SHSP"/>
    <property type="match status" value="1"/>
</dbReference>
<evidence type="ECO:0000313" key="6">
    <source>
        <dbReference type="Proteomes" id="UP000823638"/>
    </source>
</evidence>
<feature type="domain" description="SHSP" evidence="3">
    <location>
        <begin position="31"/>
        <end position="150"/>
    </location>
</feature>
<feature type="domain" description="CS" evidence="4">
    <location>
        <begin position="36"/>
        <end position="146"/>
    </location>
</feature>
<comment type="caution">
    <text evidence="5">The sequence shown here is derived from an EMBL/GenBank/DDBJ whole genome shotgun (WGS) entry which is preliminary data.</text>
</comment>
<name>A0A9D9N2B4_9SPIR</name>
<comment type="similarity">
    <text evidence="1 2">Belongs to the small heat shock protein (HSP20) family.</text>
</comment>
<evidence type="ECO:0000256" key="2">
    <source>
        <dbReference type="RuleBase" id="RU003616"/>
    </source>
</evidence>
<evidence type="ECO:0000259" key="3">
    <source>
        <dbReference type="PROSITE" id="PS01031"/>
    </source>
</evidence>
<evidence type="ECO:0000259" key="4">
    <source>
        <dbReference type="PROSITE" id="PS51203"/>
    </source>
</evidence>
<dbReference type="AlphaFoldDB" id="A0A9D9N2B4"/>
<dbReference type="CDD" id="cd06464">
    <property type="entry name" value="ACD_sHsps-like"/>
    <property type="match status" value="1"/>
</dbReference>
<dbReference type="InterPro" id="IPR007052">
    <property type="entry name" value="CS_dom"/>
</dbReference>
<dbReference type="PROSITE" id="PS51203">
    <property type="entry name" value="CS"/>
    <property type="match status" value="1"/>
</dbReference>
<dbReference type="Gene3D" id="2.60.40.790">
    <property type="match status" value="1"/>
</dbReference>
<dbReference type="SUPFAM" id="SSF49764">
    <property type="entry name" value="HSP20-like chaperones"/>
    <property type="match status" value="1"/>
</dbReference>
<protein>
    <submittedName>
        <fullName evidence="5">Hsp20/alpha crystallin family protein</fullName>
    </submittedName>
</protein>
<dbReference type="Pfam" id="PF00011">
    <property type="entry name" value="HSP20"/>
    <property type="match status" value="1"/>
</dbReference>
<dbReference type="InterPro" id="IPR002068">
    <property type="entry name" value="A-crystallin/Hsp20_dom"/>
</dbReference>
<proteinExistence type="inferred from homology"/>
<dbReference type="InterPro" id="IPR008978">
    <property type="entry name" value="HSP20-like_chaperone"/>
</dbReference>
<evidence type="ECO:0000313" key="5">
    <source>
        <dbReference type="EMBL" id="MBO8457772.1"/>
    </source>
</evidence>
<gene>
    <name evidence="5" type="ORF">IAA81_06045</name>
</gene>